<dbReference type="InterPro" id="IPR016135">
    <property type="entry name" value="UBQ-conjugating_enzyme/RWD"/>
</dbReference>
<protein>
    <recommendedName>
        <fullName evidence="1">UBC core domain-containing protein</fullName>
    </recommendedName>
</protein>
<name>A0ABP1RS68_9HEXA</name>
<dbReference type="SMART" id="SM00212">
    <property type="entry name" value="UBCc"/>
    <property type="match status" value="1"/>
</dbReference>
<keyword evidence="3" id="KW-1185">Reference proteome</keyword>
<comment type="caution">
    <text evidence="2">The sequence shown here is derived from an EMBL/GenBank/DDBJ whole genome shotgun (WGS) entry which is preliminary data.</text>
</comment>
<reference evidence="2 3" key="1">
    <citation type="submission" date="2024-08" db="EMBL/GenBank/DDBJ databases">
        <authorList>
            <person name="Cucini C."/>
            <person name="Frati F."/>
        </authorList>
    </citation>
    <scope>NUCLEOTIDE SEQUENCE [LARGE SCALE GENOMIC DNA]</scope>
</reference>
<proteinExistence type="predicted"/>
<evidence type="ECO:0000313" key="2">
    <source>
        <dbReference type="EMBL" id="CAL8134288.1"/>
    </source>
</evidence>
<evidence type="ECO:0000313" key="3">
    <source>
        <dbReference type="Proteomes" id="UP001642540"/>
    </source>
</evidence>
<dbReference type="InterPro" id="IPR000608">
    <property type="entry name" value="UBC"/>
</dbReference>
<dbReference type="Gene3D" id="3.10.110.10">
    <property type="entry name" value="Ubiquitin Conjugating Enzyme"/>
    <property type="match status" value="1"/>
</dbReference>
<feature type="domain" description="UBC core" evidence="1">
    <location>
        <begin position="1"/>
        <end position="163"/>
    </location>
</feature>
<dbReference type="Proteomes" id="UP001642540">
    <property type="component" value="Unassembled WGS sequence"/>
</dbReference>
<dbReference type="Pfam" id="PF00179">
    <property type="entry name" value="UQ_con"/>
    <property type="match status" value="1"/>
</dbReference>
<dbReference type="PANTHER" id="PTHR24067">
    <property type="entry name" value="UBIQUITIN-CONJUGATING ENZYME E2"/>
    <property type="match status" value="1"/>
</dbReference>
<dbReference type="SUPFAM" id="SSF54495">
    <property type="entry name" value="UBC-like"/>
    <property type="match status" value="1"/>
</dbReference>
<dbReference type="PROSITE" id="PS50127">
    <property type="entry name" value="UBC_2"/>
    <property type="match status" value="1"/>
</dbReference>
<evidence type="ECO:0000259" key="1">
    <source>
        <dbReference type="PROSITE" id="PS50127"/>
    </source>
</evidence>
<organism evidence="2 3">
    <name type="scientific">Orchesella dallaii</name>
    <dbReference type="NCBI Taxonomy" id="48710"/>
    <lineage>
        <taxon>Eukaryota</taxon>
        <taxon>Metazoa</taxon>
        <taxon>Ecdysozoa</taxon>
        <taxon>Arthropoda</taxon>
        <taxon>Hexapoda</taxon>
        <taxon>Collembola</taxon>
        <taxon>Entomobryomorpha</taxon>
        <taxon>Entomobryoidea</taxon>
        <taxon>Orchesellidae</taxon>
        <taxon>Orchesellinae</taxon>
        <taxon>Orchesella</taxon>
    </lineage>
</organism>
<dbReference type="EMBL" id="CAXLJM020000104">
    <property type="protein sequence ID" value="CAL8134288.1"/>
    <property type="molecule type" value="Genomic_DNA"/>
</dbReference>
<gene>
    <name evidence="2" type="ORF">ODALV1_LOCUS25455</name>
</gene>
<dbReference type="CDD" id="cd23808">
    <property type="entry name" value="UBCc_UBE2W"/>
    <property type="match status" value="1"/>
</dbReference>
<dbReference type="InterPro" id="IPR050113">
    <property type="entry name" value="Ub_conjugating_enzyme"/>
</dbReference>
<accession>A0ABP1RS68</accession>
<sequence length="445" mass="51293">MLKHPIPGVELDTNALQGNELLKWHVWVIGSEGTFYEGEIFTLQFKFGSNYPLDSPEVIFIGDNIPIHPHVYSNGHICLSILTEDWSPALTIEGVCLSIISMLSSAKSKALCFRTVIASIECSEEPISIENMGSPSVLEVRDSSSDHEDYEDTVDWEARRASVNDFLKVMEPRINYALMTAKLKQKAPRALRKLNERRKRMVKSFMSEFAENPERFPPYGSEGWINSMIRHFRDPPMTRILQQDVRNWMATDKFFEVINEAYGYHTPAPVTVKSPSTPGFKIEIPKFCKEEHEVFVVPDGDGNGEGRRALRKLNKRRQRMVQDFLEEFERTPWKYPPYGSEGWITSMIMRFKDQRCTRILTQDVKYWLDTESFFDENNEKYGYNPTKLAEASSYPNPNCKPSCSPKKEEKCSENVKTEPTRVYEIIDLGDDEEEDGDDDDVICID</sequence>